<feature type="compositionally biased region" description="Basic residues" evidence="1">
    <location>
        <begin position="131"/>
        <end position="143"/>
    </location>
</feature>
<accession>A0A8H8DMJ3</accession>
<gene>
    <name evidence="2" type="ORF">BJ554DRAFT_2473</name>
</gene>
<evidence type="ECO:0000256" key="1">
    <source>
        <dbReference type="SAM" id="MobiDB-lite"/>
    </source>
</evidence>
<dbReference type="OrthoDB" id="444592at2759"/>
<evidence type="ECO:0000313" key="3">
    <source>
        <dbReference type="Proteomes" id="UP000673691"/>
    </source>
</evidence>
<dbReference type="AlphaFoldDB" id="A0A8H8DMJ3"/>
<protein>
    <submittedName>
        <fullName evidence="2">Uncharacterized protein</fullName>
    </submittedName>
</protein>
<dbReference type="Proteomes" id="UP000673691">
    <property type="component" value="Unassembled WGS sequence"/>
</dbReference>
<reference evidence="2 3" key="1">
    <citation type="journal article" name="Sci. Rep.">
        <title>Genome-scale phylogenetic analyses confirm Olpidium as the closest living zoosporic fungus to the non-flagellated, terrestrial fungi.</title>
        <authorList>
            <person name="Chang Y."/>
            <person name="Rochon D."/>
            <person name="Sekimoto S."/>
            <person name="Wang Y."/>
            <person name="Chovatia M."/>
            <person name="Sandor L."/>
            <person name="Salamov A."/>
            <person name="Grigoriev I.V."/>
            <person name="Stajich J.E."/>
            <person name="Spatafora J.W."/>
        </authorList>
    </citation>
    <scope>NUCLEOTIDE SEQUENCE [LARGE SCALE GENOMIC DNA]</scope>
    <source>
        <strain evidence="2">S191</strain>
    </source>
</reference>
<sequence>MRLAARLFHRRWNKNSKKATIMADGNHVKWETVSNCQPCRRNGGIGRGRIRQLDSRRIQVGGRTSAFVPAVQKLHDGNGSATRAVKRLSDNDSLGGTAKRDQLTKNGKSRKRGRANAEGDDDPAKTPEPPRKKRAASGRRARV</sequence>
<proteinExistence type="predicted"/>
<organism evidence="2 3">
    <name type="scientific">Olpidium bornovanus</name>
    <dbReference type="NCBI Taxonomy" id="278681"/>
    <lineage>
        <taxon>Eukaryota</taxon>
        <taxon>Fungi</taxon>
        <taxon>Fungi incertae sedis</taxon>
        <taxon>Olpidiomycota</taxon>
        <taxon>Olpidiomycotina</taxon>
        <taxon>Olpidiomycetes</taxon>
        <taxon>Olpidiales</taxon>
        <taxon>Olpidiaceae</taxon>
        <taxon>Olpidium</taxon>
    </lineage>
</organism>
<evidence type="ECO:0000313" key="2">
    <source>
        <dbReference type="EMBL" id="KAG5463748.1"/>
    </source>
</evidence>
<comment type="caution">
    <text evidence="2">The sequence shown here is derived from an EMBL/GenBank/DDBJ whole genome shotgun (WGS) entry which is preliminary data.</text>
</comment>
<dbReference type="EMBL" id="JAEFCI010000131">
    <property type="protein sequence ID" value="KAG5463748.1"/>
    <property type="molecule type" value="Genomic_DNA"/>
</dbReference>
<name>A0A8H8DMJ3_9FUNG</name>
<keyword evidence="3" id="KW-1185">Reference proteome</keyword>
<feature type="region of interest" description="Disordered" evidence="1">
    <location>
        <begin position="71"/>
        <end position="143"/>
    </location>
</feature>